<gene>
    <name evidence="1" type="ORF">IAA70_00405</name>
</gene>
<reference evidence="1" key="1">
    <citation type="submission" date="2020-10" db="EMBL/GenBank/DDBJ databases">
        <authorList>
            <person name="Gilroy R."/>
        </authorList>
    </citation>
    <scope>NUCLEOTIDE SEQUENCE</scope>
    <source>
        <strain evidence="1">ChiHjej9B8-7071</strain>
    </source>
</reference>
<sequence length="444" mass="49269">MNKHMVLYLILVLLAVLGLGGMAIAGGIGQARVDIQVETLEGDVEQARDLWLTLPFQADDHTLWETTFSPTGDPAPATDFTYSILSMPPEKDAVATFGGGRISDSIVASREIFQTVALLPDQLMTLARELAEDLEPGQSAGMEFQSEDYTTYFDFNLSLLVPHGDTYRVYTPPSNALKGYFHIPFPDGTRVSMSVTRSEDGGYFDVLVQPVGADYGFNKNGCVTDGWIYLVLSPADFPEGTDFSQIRGGYGLYRIPTATDSHELDVGAMQTVLPLSYAEIEDICVMKSAWDGVLLLLTLEHGNLRLRLFDEASCTVLEDYTLDSYSSMPQVVQGENVLLLLSYDVPERSFLALVREDGQYVPSLRGTLPNKSYRWYDPAVAYRNGHLAFATLSPDEERPGLSMEVWIWEEGGEVFYGKFLRAAAWENSIYTSTPLRLSWKEDVG</sequence>
<proteinExistence type="predicted"/>
<name>A0A9D1D7H0_9FIRM</name>
<evidence type="ECO:0000313" key="2">
    <source>
        <dbReference type="Proteomes" id="UP000824258"/>
    </source>
</evidence>
<accession>A0A9D1D7H0</accession>
<reference evidence="1" key="2">
    <citation type="journal article" date="2021" name="PeerJ">
        <title>Extensive microbial diversity within the chicken gut microbiome revealed by metagenomics and culture.</title>
        <authorList>
            <person name="Gilroy R."/>
            <person name="Ravi A."/>
            <person name="Getino M."/>
            <person name="Pursley I."/>
            <person name="Horton D.L."/>
            <person name="Alikhan N.F."/>
            <person name="Baker D."/>
            <person name="Gharbi K."/>
            <person name="Hall N."/>
            <person name="Watson M."/>
            <person name="Adriaenssens E.M."/>
            <person name="Foster-Nyarko E."/>
            <person name="Jarju S."/>
            <person name="Secka A."/>
            <person name="Antonio M."/>
            <person name="Oren A."/>
            <person name="Chaudhuri R.R."/>
            <person name="La Ragione R."/>
            <person name="Hildebrand F."/>
            <person name="Pallen M.J."/>
        </authorList>
    </citation>
    <scope>NUCLEOTIDE SEQUENCE</scope>
    <source>
        <strain evidence="1">ChiHjej9B8-7071</strain>
    </source>
</reference>
<evidence type="ECO:0000313" key="1">
    <source>
        <dbReference type="EMBL" id="HIR08844.1"/>
    </source>
</evidence>
<dbReference type="AlphaFoldDB" id="A0A9D1D7H0"/>
<dbReference type="EMBL" id="DVGD01000009">
    <property type="protein sequence ID" value="HIR08844.1"/>
    <property type="molecule type" value="Genomic_DNA"/>
</dbReference>
<protein>
    <submittedName>
        <fullName evidence="1">Uncharacterized protein</fullName>
    </submittedName>
</protein>
<comment type="caution">
    <text evidence="1">The sequence shown here is derived from an EMBL/GenBank/DDBJ whole genome shotgun (WGS) entry which is preliminary data.</text>
</comment>
<dbReference type="Proteomes" id="UP000824258">
    <property type="component" value="Unassembled WGS sequence"/>
</dbReference>
<organism evidence="1 2">
    <name type="scientific">Candidatus Avoscillospira stercoripullorum</name>
    <dbReference type="NCBI Taxonomy" id="2840709"/>
    <lineage>
        <taxon>Bacteria</taxon>
        <taxon>Bacillati</taxon>
        <taxon>Bacillota</taxon>
        <taxon>Clostridia</taxon>
        <taxon>Eubacteriales</taxon>
        <taxon>Oscillospiraceae</taxon>
        <taxon>Oscillospiraceae incertae sedis</taxon>
        <taxon>Candidatus Avoscillospira</taxon>
    </lineage>
</organism>